<evidence type="ECO:0000313" key="3">
    <source>
        <dbReference type="Proteomes" id="UP001374803"/>
    </source>
</evidence>
<accession>A0ABZ2KXC8</accession>
<reference evidence="2" key="1">
    <citation type="submission" date="2021-12" db="EMBL/GenBank/DDBJ databases">
        <title>Discovery of the Pendulisporaceae a myxobacterial family with distinct sporulation behavior and unique specialized metabolism.</title>
        <authorList>
            <person name="Garcia R."/>
            <person name="Popoff A."/>
            <person name="Bader C.D."/>
            <person name="Loehr J."/>
            <person name="Walesch S."/>
            <person name="Walt C."/>
            <person name="Boldt J."/>
            <person name="Bunk B."/>
            <person name="Haeckl F.J.F.P.J."/>
            <person name="Gunesch A.P."/>
            <person name="Birkelbach J."/>
            <person name="Nuebel U."/>
            <person name="Pietschmann T."/>
            <person name="Bach T."/>
            <person name="Mueller R."/>
        </authorList>
    </citation>
    <scope>NUCLEOTIDE SEQUENCE</scope>
    <source>
        <strain evidence="2">MSr11367</strain>
    </source>
</reference>
<keyword evidence="3" id="KW-1185">Reference proteome</keyword>
<name>A0ABZ2KXC8_9BACT</name>
<dbReference type="Proteomes" id="UP001374803">
    <property type="component" value="Chromosome"/>
</dbReference>
<evidence type="ECO:0000313" key="2">
    <source>
        <dbReference type="EMBL" id="WXB03354.1"/>
    </source>
</evidence>
<sequence length="94" mass="10117">MTTGCAVEANTGNKNQPDRGQVQAAVTSNEINAGSAARKIRPQRSVETFASTNRAAGGFEAVIVREIAPCIDVGQLELKEPVDLEEHDFEDDFL</sequence>
<proteinExistence type="predicted"/>
<dbReference type="EMBL" id="CP089983">
    <property type="protein sequence ID" value="WXB03354.1"/>
    <property type="molecule type" value="Genomic_DNA"/>
</dbReference>
<protein>
    <submittedName>
        <fullName evidence="2">Uncharacterized protein</fullName>
    </submittedName>
</protein>
<gene>
    <name evidence="2" type="ORF">LVJ94_41430</name>
</gene>
<evidence type="ECO:0000256" key="1">
    <source>
        <dbReference type="SAM" id="MobiDB-lite"/>
    </source>
</evidence>
<dbReference type="RefSeq" id="WP_394832984.1">
    <property type="nucleotide sequence ID" value="NZ_CP089929.1"/>
</dbReference>
<feature type="region of interest" description="Disordered" evidence="1">
    <location>
        <begin position="1"/>
        <end position="22"/>
    </location>
</feature>
<organism evidence="2 3">
    <name type="scientific">Pendulispora rubella</name>
    <dbReference type="NCBI Taxonomy" id="2741070"/>
    <lineage>
        <taxon>Bacteria</taxon>
        <taxon>Pseudomonadati</taxon>
        <taxon>Myxococcota</taxon>
        <taxon>Myxococcia</taxon>
        <taxon>Myxococcales</taxon>
        <taxon>Sorangiineae</taxon>
        <taxon>Pendulisporaceae</taxon>
        <taxon>Pendulispora</taxon>
    </lineage>
</organism>